<keyword evidence="3" id="KW-1185">Reference proteome</keyword>
<dbReference type="EMBL" id="LYXU01000001">
    <property type="protein sequence ID" value="OBS26579.1"/>
    <property type="molecule type" value="Genomic_DNA"/>
</dbReference>
<proteinExistence type="predicted"/>
<evidence type="ECO:0000313" key="3">
    <source>
        <dbReference type="Proteomes" id="UP000091967"/>
    </source>
</evidence>
<feature type="compositionally biased region" description="Polar residues" evidence="1">
    <location>
        <begin position="278"/>
        <end position="292"/>
    </location>
</feature>
<gene>
    <name evidence="2" type="ORF">FPOA_00522</name>
</gene>
<reference evidence="2 3" key="1">
    <citation type="submission" date="2016-06" db="EMBL/GenBank/DDBJ databases">
        <title>Living apart together: crosstalk between the core and supernumerary genomes in a fungal plant pathogen.</title>
        <authorList>
            <person name="Vanheule A."/>
            <person name="Audenaert K."/>
            <person name="Warris S."/>
            <person name="Van De Geest H."/>
            <person name="Schijlen E."/>
            <person name="Hofte M."/>
            <person name="De Saeger S."/>
            <person name="Haesaert G."/>
            <person name="Waalwijk C."/>
            <person name="Van Der Lee T."/>
        </authorList>
    </citation>
    <scope>NUCLEOTIDE SEQUENCE [LARGE SCALE GENOMIC DNA]</scope>
    <source>
        <strain evidence="2 3">2516</strain>
    </source>
</reference>
<evidence type="ECO:0000313" key="2">
    <source>
        <dbReference type="EMBL" id="OBS26579.1"/>
    </source>
</evidence>
<sequence length="422" mass="46601">MCNLQLIQTFVPSHTKVNPDQQVDYILLNPSDVRPTKSFIWVHGQKRDLTVLRDLITAPANNPTARVDGSNFRHCVRFPNTWSFSFEQTTGNMAQWNEVCDAVRELDAIVETESLMVGGRENVVIMAVREGCAVSLMYLMETDEPLGAFCGYKLCLPFLSDILFIGQFGEHPQHSIESFLMQDSIQGPEAQESDTPMTAEDLDTPMIVGELDTPMTVEELDTPTTAEEPNIFTTVEESDIPVTVEGLDTPTANTSVTVEESDTPITVEGLNMPIATKDPNTSVTVEESNTPMTVEGPDTPTAKPYTSTTAPSASNNLFDSVSDEVPDQSPQAKLDRIASFLRRLHWKPECIPNGKMGISTPVLLTHSVPDTNEQDVHECLKDLGFVVRINGRVVSDQEYWVALRNSASFLYRGGPQQTRAMG</sequence>
<evidence type="ECO:0000256" key="1">
    <source>
        <dbReference type="SAM" id="MobiDB-lite"/>
    </source>
</evidence>
<comment type="caution">
    <text evidence="2">The sequence shown here is derived from an EMBL/GenBank/DDBJ whole genome shotgun (WGS) entry which is preliminary data.</text>
</comment>
<feature type="region of interest" description="Disordered" evidence="1">
    <location>
        <begin position="275"/>
        <end position="315"/>
    </location>
</feature>
<name>A0A1B8B1H0_FUSPO</name>
<protein>
    <submittedName>
        <fullName evidence="2">Uncharacterized protein</fullName>
    </submittedName>
</protein>
<dbReference type="AlphaFoldDB" id="A0A1B8B1H0"/>
<organism evidence="2 3">
    <name type="scientific">Fusarium poae</name>
    <dbReference type="NCBI Taxonomy" id="36050"/>
    <lineage>
        <taxon>Eukaryota</taxon>
        <taxon>Fungi</taxon>
        <taxon>Dikarya</taxon>
        <taxon>Ascomycota</taxon>
        <taxon>Pezizomycotina</taxon>
        <taxon>Sordariomycetes</taxon>
        <taxon>Hypocreomycetidae</taxon>
        <taxon>Hypocreales</taxon>
        <taxon>Nectriaceae</taxon>
        <taxon>Fusarium</taxon>
    </lineage>
</organism>
<feature type="compositionally biased region" description="Polar residues" evidence="1">
    <location>
        <begin position="304"/>
        <end position="315"/>
    </location>
</feature>
<dbReference type="InterPro" id="IPR029058">
    <property type="entry name" value="AB_hydrolase_fold"/>
</dbReference>
<accession>A0A1B8B1H0</accession>
<dbReference type="Gene3D" id="3.40.50.1820">
    <property type="entry name" value="alpha/beta hydrolase"/>
    <property type="match status" value="1"/>
</dbReference>
<dbReference type="Proteomes" id="UP000091967">
    <property type="component" value="Unassembled WGS sequence"/>
</dbReference>